<proteinExistence type="predicted"/>
<gene>
    <name evidence="1" type="ORF">FOL47_004870</name>
</gene>
<feature type="non-terminal residue" evidence="1">
    <location>
        <position position="1"/>
    </location>
</feature>
<dbReference type="EMBL" id="JAAPAO010002754">
    <property type="protein sequence ID" value="KAF4647240.1"/>
    <property type="molecule type" value="Genomic_DNA"/>
</dbReference>
<evidence type="ECO:0000313" key="2">
    <source>
        <dbReference type="Proteomes" id="UP000591131"/>
    </source>
</evidence>
<evidence type="ECO:0008006" key="3">
    <source>
        <dbReference type="Google" id="ProtNLM"/>
    </source>
</evidence>
<accession>A0A7J6KJV0</accession>
<feature type="non-terminal residue" evidence="1">
    <location>
        <position position="228"/>
    </location>
</feature>
<comment type="caution">
    <text evidence="1">The sequence shown here is derived from an EMBL/GenBank/DDBJ whole genome shotgun (WGS) entry which is preliminary data.</text>
</comment>
<reference evidence="1 2" key="1">
    <citation type="submission" date="2020-04" db="EMBL/GenBank/DDBJ databases">
        <title>Perkinsus chesapeaki whole genome sequence.</title>
        <authorList>
            <person name="Bogema D.R."/>
        </authorList>
    </citation>
    <scope>NUCLEOTIDE SEQUENCE [LARGE SCALE GENOMIC DNA]</scope>
    <source>
        <strain evidence="1">ATCC PRA-425</strain>
    </source>
</reference>
<protein>
    <recommendedName>
        <fullName evidence="3">DUF5641 domain-containing protein</fullName>
    </recommendedName>
</protein>
<name>A0A7J6KJV0_PERCH</name>
<sequence>FKDRALEVLGASVEPLSARSPFEGGRYEKLHDLGARKMRVILRASGGKVSTLTDSQLDDLLLEVCFLLNTRPTLYYSYDAESEKRCITPDLLCFGYTRVCGNQFGFISNEEPIRPAYDVAKIRREFIAYHWRALKERSLEAVKSKCPSKQFGKELQIGSTVLVYAPNRKLGYPWKIGHVLAFRGDHTVDVIYPGKTQRVVTENIFNLVNVNHDKTGDAIDDPEDPMFD</sequence>
<dbReference type="Proteomes" id="UP000591131">
    <property type="component" value="Unassembled WGS sequence"/>
</dbReference>
<keyword evidence="2" id="KW-1185">Reference proteome</keyword>
<evidence type="ECO:0000313" key="1">
    <source>
        <dbReference type="EMBL" id="KAF4647240.1"/>
    </source>
</evidence>
<dbReference type="AlphaFoldDB" id="A0A7J6KJV0"/>
<organism evidence="1 2">
    <name type="scientific">Perkinsus chesapeaki</name>
    <name type="common">Clam parasite</name>
    <name type="synonym">Perkinsus andrewsi</name>
    <dbReference type="NCBI Taxonomy" id="330153"/>
    <lineage>
        <taxon>Eukaryota</taxon>
        <taxon>Sar</taxon>
        <taxon>Alveolata</taxon>
        <taxon>Perkinsozoa</taxon>
        <taxon>Perkinsea</taxon>
        <taxon>Perkinsida</taxon>
        <taxon>Perkinsidae</taxon>
        <taxon>Perkinsus</taxon>
    </lineage>
</organism>
<dbReference type="OrthoDB" id="10049357at2759"/>